<evidence type="ECO:0000256" key="3">
    <source>
        <dbReference type="ARBA" id="ARBA00023125"/>
    </source>
</evidence>
<dbReference type="Pfam" id="PF02742">
    <property type="entry name" value="Fe_dep_repr_C"/>
    <property type="match status" value="1"/>
</dbReference>
<dbReference type="Pfam" id="PF01325">
    <property type="entry name" value="Fe_dep_repress"/>
    <property type="match status" value="1"/>
</dbReference>
<dbReference type="InterPro" id="IPR036390">
    <property type="entry name" value="WH_DNA-bd_sf"/>
</dbReference>
<keyword evidence="3" id="KW-0238">DNA-binding</keyword>
<dbReference type="Gene3D" id="1.10.60.10">
    <property type="entry name" value="Iron dependent repressor, metal binding and dimerisation domain"/>
    <property type="match status" value="1"/>
</dbReference>
<evidence type="ECO:0000313" key="7">
    <source>
        <dbReference type="Proteomes" id="UP000719942"/>
    </source>
</evidence>
<sequence>MKIQESGENYLETILILQNKNGYVRSIDVANYLEFTKASVSRAMSILKEAGYLTMEANGNLVLTELGRTKASSVYERHTLIAQFLEMTLGVSSDIALQDSCRIEHIISEESFDRIKHFTQVHKNDGGTV</sequence>
<dbReference type="InterPro" id="IPR022689">
    <property type="entry name" value="Iron_dep_repressor"/>
</dbReference>
<proteinExistence type="inferred from homology"/>
<name>A0ABS7DKT1_9FIRM</name>
<evidence type="ECO:0000256" key="2">
    <source>
        <dbReference type="ARBA" id="ARBA00023015"/>
    </source>
</evidence>
<evidence type="ECO:0000313" key="6">
    <source>
        <dbReference type="EMBL" id="MBW7571724.1"/>
    </source>
</evidence>
<keyword evidence="7" id="KW-1185">Reference proteome</keyword>
<keyword evidence="2" id="KW-0805">Transcription regulation</keyword>
<dbReference type="InterPro" id="IPR022687">
    <property type="entry name" value="HTH_DTXR"/>
</dbReference>
<evidence type="ECO:0000256" key="1">
    <source>
        <dbReference type="ARBA" id="ARBA00007871"/>
    </source>
</evidence>
<feature type="domain" description="HTH dtxR-type" evidence="5">
    <location>
        <begin position="1"/>
        <end position="64"/>
    </location>
</feature>
<organism evidence="6 7">
    <name type="scientific">Caproiciproducens faecalis</name>
    <dbReference type="NCBI Taxonomy" id="2820301"/>
    <lineage>
        <taxon>Bacteria</taxon>
        <taxon>Bacillati</taxon>
        <taxon>Bacillota</taxon>
        <taxon>Clostridia</taxon>
        <taxon>Eubacteriales</taxon>
        <taxon>Acutalibacteraceae</taxon>
        <taxon>Caproiciproducens</taxon>
    </lineage>
</organism>
<dbReference type="SUPFAM" id="SSF46785">
    <property type="entry name" value="Winged helix' DNA-binding domain"/>
    <property type="match status" value="1"/>
</dbReference>
<reference evidence="6 7" key="1">
    <citation type="submission" date="2021-03" db="EMBL/GenBank/DDBJ databases">
        <title>Caproiciproducens sp. nov. isolated from feces of cow.</title>
        <authorList>
            <person name="Choi J.-Y."/>
        </authorList>
    </citation>
    <scope>NUCLEOTIDE SEQUENCE [LARGE SCALE GENOMIC DNA]</scope>
    <source>
        <strain evidence="6 7">AGMB10547</strain>
    </source>
</reference>
<dbReference type="EMBL" id="JAGFNZ010000001">
    <property type="protein sequence ID" value="MBW7571724.1"/>
    <property type="molecule type" value="Genomic_DNA"/>
</dbReference>
<dbReference type="RefSeq" id="WP_219964111.1">
    <property type="nucleotide sequence ID" value="NZ_JAGFNZ010000001.1"/>
</dbReference>
<dbReference type="PANTHER" id="PTHR33238">
    <property type="entry name" value="IRON (METAL) DEPENDENT REPRESSOR, DTXR FAMILY"/>
    <property type="match status" value="1"/>
</dbReference>
<dbReference type="Gene3D" id="1.10.10.10">
    <property type="entry name" value="Winged helix-like DNA-binding domain superfamily/Winged helix DNA-binding domain"/>
    <property type="match status" value="1"/>
</dbReference>
<dbReference type="InterPro" id="IPR036421">
    <property type="entry name" value="Fe_dep_repressor_sf"/>
</dbReference>
<dbReference type="SMART" id="SM00529">
    <property type="entry name" value="HTH_DTXR"/>
    <property type="match status" value="1"/>
</dbReference>
<dbReference type="PANTHER" id="PTHR33238:SF7">
    <property type="entry name" value="IRON-DEPENDENT TRANSCRIPTIONAL REGULATOR"/>
    <property type="match status" value="1"/>
</dbReference>
<dbReference type="PROSITE" id="PS50944">
    <property type="entry name" value="HTH_DTXR"/>
    <property type="match status" value="1"/>
</dbReference>
<dbReference type="InterPro" id="IPR050536">
    <property type="entry name" value="DtxR_MntR_Metal-Reg"/>
</dbReference>
<comment type="similarity">
    <text evidence="1">Belongs to the DtxR/MntR family.</text>
</comment>
<evidence type="ECO:0000256" key="4">
    <source>
        <dbReference type="ARBA" id="ARBA00023163"/>
    </source>
</evidence>
<gene>
    <name evidence="6" type="ORF">J5W02_02755</name>
</gene>
<dbReference type="Proteomes" id="UP000719942">
    <property type="component" value="Unassembled WGS sequence"/>
</dbReference>
<dbReference type="SUPFAM" id="SSF47979">
    <property type="entry name" value="Iron-dependent repressor protein, dimerization domain"/>
    <property type="match status" value="1"/>
</dbReference>
<dbReference type="InterPro" id="IPR036388">
    <property type="entry name" value="WH-like_DNA-bd_sf"/>
</dbReference>
<protein>
    <submittedName>
        <fullName evidence="6">Metal-dependent transcriptional regulator</fullName>
    </submittedName>
</protein>
<dbReference type="InterPro" id="IPR001367">
    <property type="entry name" value="Fe_dep_repressor"/>
</dbReference>
<comment type="caution">
    <text evidence="6">The sequence shown here is derived from an EMBL/GenBank/DDBJ whole genome shotgun (WGS) entry which is preliminary data.</text>
</comment>
<keyword evidence="4" id="KW-0804">Transcription</keyword>
<accession>A0ABS7DKT1</accession>
<evidence type="ECO:0000259" key="5">
    <source>
        <dbReference type="PROSITE" id="PS50944"/>
    </source>
</evidence>